<dbReference type="SUPFAM" id="SSF52402">
    <property type="entry name" value="Adenine nucleotide alpha hydrolases-like"/>
    <property type="match status" value="1"/>
</dbReference>
<accession>A0AA97I2G1</accession>
<name>A0AA97I2G1_9EURY</name>
<reference evidence="2 3" key="1">
    <citation type="submission" date="2019-09" db="EMBL/GenBank/DDBJ databases">
        <title>The complete genome of Methanoplanus sp. FWC-SCC4.</title>
        <authorList>
            <person name="Chen S.-C."/>
            <person name="Zhou Y.-Z."/>
            <person name="Lai M.-C."/>
        </authorList>
    </citation>
    <scope>NUCLEOTIDE SEQUENCE [LARGE SCALE GENOMIC DNA]</scope>
    <source>
        <strain evidence="2 3">FWC-SCC4</strain>
    </source>
</reference>
<dbReference type="NCBIfam" id="TIGR03679">
    <property type="entry name" value="arCOG00187"/>
    <property type="match status" value="1"/>
</dbReference>
<evidence type="ECO:0000259" key="1">
    <source>
        <dbReference type="Pfam" id="PF01902"/>
    </source>
</evidence>
<gene>
    <name evidence="2" type="ORF">F1737_05660</name>
</gene>
<sequence length="226" mass="25543">MKLGVLFSGGKDSVFACRMAMAKEEVSCLITILSKNKESYMFHTPNVNLSALQAEAANIPLVEVETNGEKEKELDDLKTAILVAKEKYGIEGIVTGAIMSVYQASRVQRICSELDLWCFNPLWYVNQKKYMEEIISSGFKVMITGVFSYPFDETWLGRTIDEKTLSELERISEKCRITLTGEGGEFETFVYDAPFFSKKIVIDEYLASCRNYNGTFNIIGAHLEEK</sequence>
<dbReference type="GeneID" id="85229646"/>
<feature type="domain" description="Diphthamide synthase" evidence="1">
    <location>
        <begin position="1"/>
        <end position="218"/>
    </location>
</feature>
<dbReference type="Pfam" id="PF01902">
    <property type="entry name" value="Diphthami_syn_2"/>
    <property type="match status" value="1"/>
</dbReference>
<dbReference type="InterPro" id="IPR002761">
    <property type="entry name" value="Diphthami_syn_dom"/>
</dbReference>
<dbReference type="InterPro" id="IPR022427">
    <property type="entry name" value="MJ0570_ATP-bd"/>
</dbReference>
<dbReference type="CDD" id="cd01994">
    <property type="entry name" value="AANH_PF0828-like"/>
    <property type="match status" value="1"/>
</dbReference>
<dbReference type="PIRSF" id="PIRSF039123">
    <property type="entry name" value="Diphthamide_synthase"/>
    <property type="match status" value="1"/>
</dbReference>
<protein>
    <submittedName>
        <fullName evidence="2">Diphthine--ammonia ligase</fullName>
        <ecNumber evidence="2">6.3.1.14</ecNumber>
    </submittedName>
</protein>
<proteinExistence type="predicted"/>
<organism evidence="2 3">
    <name type="scientific">Methanochimaera problematica</name>
    <dbReference type="NCBI Taxonomy" id="2609417"/>
    <lineage>
        <taxon>Archaea</taxon>
        <taxon>Methanobacteriati</taxon>
        <taxon>Methanobacteriota</taxon>
        <taxon>Stenosarchaea group</taxon>
        <taxon>Methanomicrobia</taxon>
        <taxon>Methanomicrobiales</taxon>
        <taxon>Methanomicrobiaceae</taxon>
        <taxon>Methanochimaera</taxon>
    </lineage>
</organism>
<dbReference type="PANTHER" id="PTHR12196">
    <property type="entry name" value="DOMAIN OF UNKNOWN FUNCTION 71 DUF71 -CONTAINING PROTEIN"/>
    <property type="match status" value="1"/>
</dbReference>
<evidence type="ECO:0000313" key="3">
    <source>
        <dbReference type="Proteomes" id="UP001301797"/>
    </source>
</evidence>
<dbReference type="GO" id="GO:0017183">
    <property type="term" value="P:protein histidyl modification to diphthamide"/>
    <property type="evidence" value="ECO:0007669"/>
    <property type="project" value="TreeGrafter"/>
</dbReference>
<dbReference type="EMBL" id="CP043875">
    <property type="protein sequence ID" value="WOF16230.1"/>
    <property type="molecule type" value="Genomic_DNA"/>
</dbReference>
<dbReference type="GO" id="GO:0017178">
    <property type="term" value="F:diphthine-ammonia ligase activity"/>
    <property type="evidence" value="ECO:0007669"/>
    <property type="project" value="UniProtKB-EC"/>
</dbReference>
<dbReference type="NCBIfam" id="TIGR00290">
    <property type="entry name" value="MJ0570_dom"/>
    <property type="match status" value="1"/>
</dbReference>
<dbReference type="Proteomes" id="UP001301797">
    <property type="component" value="Chromosome"/>
</dbReference>
<evidence type="ECO:0000313" key="2">
    <source>
        <dbReference type="EMBL" id="WOF16230.1"/>
    </source>
</evidence>
<dbReference type="Gene3D" id="3.40.50.620">
    <property type="entry name" value="HUPs"/>
    <property type="match status" value="1"/>
</dbReference>
<dbReference type="PANTHER" id="PTHR12196:SF2">
    <property type="entry name" value="DIPHTHINE--AMMONIA LIGASE"/>
    <property type="match status" value="1"/>
</dbReference>
<dbReference type="KEGG" id="mefw:F1737_05660"/>
<dbReference type="InterPro" id="IPR014729">
    <property type="entry name" value="Rossmann-like_a/b/a_fold"/>
</dbReference>
<dbReference type="InterPro" id="IPR030662">
    <property type="entry name" value="DPH6/MJ0570"/>
</dbReference>
<keyword evidence="2" id="KW-0436">Ligase</keyword>
<dbReference type="RefSeq" id="WP_317137816.1">
    <property type="nucleotide sequence ID" value="NZ_CP043875.1"/>
</dbReference>
<keyword evidence="3" id="KW-1185">Reference proteome</keyword>
<dbReference type="Gene3D" id="3.90.1490.10">
    <property type="entry name" value="putative n-type atp pyrophosphatase, domain 2"/>
    <property type="match status" value="1"/>
</dbReference>
<dbReference type="EC" id="6.3.1.14" evidence="2"/>
<dbReference type="AlphaFoldDB" id="A0AA97I2G1"/>